<feature type="domain" description="Leucine-rich repeat-containing N-terminal plant-type" evidence="4">
    <location>
        <begin position="23"/>
        <end position="61"/>
    </location>
</feature>
<dbReference type="InterPro" id="IPR013210">
    <property type="entry name" value="LRR_N_plant-typ"/>
</dbReference>
<keyword evidence="1" id="KW-0433">Leucine-rich repeat</keyword>
<protein>
    <recommendedName>
        <fullName evidence="4">Leucine-rich repeat-containing N-terminal plant-type domain-containing protein</fullName>
    </recommendedName>
</protein>
<feature type="chain" id="PRO_5035328181" description="Leucine-rich repeat-containing N-terminal plant-type domain-containing protein" evidence="3">
    <location>
        <begin position="18"/>
        <end position="74"/>
    </location>
</feature>
<evidence type="ECO:0000256" key="2">
    <source>
        <dbReference type="ARBA" id="ARBA00022737"/>
    </source>
</evidence>
<evidence type="ECO:0000256" key="3">
    <source>
        <dbReference type="SAM" id="SignalP"/>
    </source>
</evidence>
<feature type="signal peptide" evidence="3">
    <location>
        <begin position="1"/>
        <end position="17"/>
    </location>
</feature>
<proteinExistence type="predicted"/>
<name>A0A8J5T7J6_ZIZPA</name>
<comment type="caution">
    <text evidence="5">The sequence shown here is derived from an EMBL/GenBank/DDBJ whole genome shotgun (WGS) entry which is preliminary data.</text>
</comment>
<dbReference type="AlphaFoldDB" id="A0A8J5T7J6"/>
<organism evidence="5 6">
    <name type="scientific">Zizania palustris</name>
    <name type="common">Northern wild rice</name>
    <dbReference type="NCBI Taxonomy" id="103762"/>
    <lineage>
        <taxon>Eukaryota</taxon>
        <taxon>Viridiplantae</taxon>
        <taxon>Streptophyta</taxon>
        <taxon>Embryophyta</taxon>
        <taxon>Tracheophyta</taxon>
        <taxon>Spermatophyta</taxon>
        <taxon>Magnoliopsida</taxon>
        <taxon>Liliopsida</taxon>
        <taxon>Poales</taxon>
        <taxon>Poaceae</taxon>
        <taxon>BOP clade</taxon>
        <taxon>Oryzoideae</taxon>
        <taxon>Oryzeae</taxon>
        <taxon>Zizaniinae</taxon>
        <taxon>Zizania</taxon>
    </lineage>
</organism>
<dbReference type="EMBL" id="JAAALK010000283">
    <property type="protein sequence ID" value="KAG8077125.1"/>
    <property type="molecule type" value="Genomic_DNA"/>
</dbReference>
<dbReference type="Proteomes" id="UP000729402">
    <property type="component" value="Unassembled WGS sequence"/>
</dbReference>
<reference evidence="5" key="1">
    <citation type="journal article" date="2021" name="bioRxiv">
        <title>Whole Genome Assembly and Annotation of Northern Wild Rice, Zizania palustris L., Supports a Whole Genome Duplication in the Zizania Genus.</title>
        <authorList>
            <person name="Haas M."/>
            <person name="Kono T."/>
            <person name="Macchietto M."/>
            <person name="Millas R."/>
            <person name="McGilp L."/>
            <person name="Shao M."/>
            <person name="Duquette J."/>
            <person name="Hirsch C.N."/>
            <person name="Kimball J."/>
        </authorList>
    </citation>
    <scope>NUCLEOTIDE SEQUENCE</scope>
    <source>
        <tissue evidence="5">Fresh leaf tissue</tissue>
    </source>
</reference>
<keyword evidence="6" id="KW-1185">Reference proteome</keyword>
<dbReference type="Pfam" id="PF08263">
    <property type="entry name" value="LRRNT_2"/>
    <property type="match status" value="1"/>
</dbReference>
<reference evidence="5" key="2">
    <citation type="submission" date="2021-02" db="EMBL/GenBank/DDBJ databases">
        <authorList>
            <person name="Kimball J.A."/>
            <person name="Haas M.W."/>
            <person name="Macchietto M."/>
            <person name="Kono T."/>
            <person name="Duquette J."/>
            <person name="Shao M."/>
        </authorList>
    </citation>
    <scope>NUCLEOTIDE SEQUENCE</scope>
    <source>
        <tissue evidence="5">Fresh leaf tissue</tissue>
    </source>
</reference>
<evidence type="ECO:0000313" key="6">
    <source>
        <dbReference type="Proteomes" id="UP000729402"/>
    </source>
</evidence>
<keyword evidence="3" id="KW-0732">Signal</keyword>
<dbReference type="OrthoDB" id="4062651at2759"/>
<gene>
    <name evidence="5" type="ORF">GUJ93_ZPchr0006g43654</name>
</gene>
<evidence type="ECO:0000313" key="5">
    <source>
        <dbReference type="EMBL" id="KAG8077125.1"/>
    </source>
</evidence>
<evidence type="ECO:0000256" key="1">
    <source>
        <dbReference type="ARBA" id="ARBA00022614"/>
    </source>
</evidence>
<evidence type="ECO:0000259" key="4">
    <source>
        <dbReference type="Pfam" id="PF08263"/>
    </source>
</evidence>
<keyword evidence="2" id="KW-0677">Repeat</keyword>
<accession>A0A8J5T7J6</accession>
<sequence length="74" mass="7679">MPIIILVPIAVVADVAAPPPVANDDMSALLAFLSNVSADHSAPLADWARSLVFCNWMGVVCGHPPGADGEQRVT</sequence>